<evidence type="ECO:0000313" key="5">
    <source>
        <dbReference type="Proteomes" id="UP000198683"/>
    </source>
</evidence>
<dbReference type="AlphaFoldDB" id="A0A1G9PWE8"/>
<dbReference type="InterPro" id="IPR027417">
    <property type="entry name" value="P-loop_NTPase"/>
</dbReference>
<dbReference type="Pfam" id="PF13191">
    <property type="entry name" value="AAA_16"/>
    <property type="match status" value="1"/>
</dbReference>
<dbReference type="InterPro" id="IPR000792">
    <property type="entry name" value="Tscrpt_reg_LuxR_C"/>
</dbReference>
<dbReference type="STRING" id="683260.SAMN05421874_13617"/>
<dbReference type="PROSITE" id="PS50043">
    <property type="entry name" value="HTH_LUXR_2"/>
    <property type="match status" value="1"/>
</dbReference>
<name>A0A1G9PWE8_9ACTN</name>
<dbReference type="PRINTS" id="PR00038">
    <property type="entry name" value="HTHLUXR"/>
</dbReference>
<dbReference type="InterPro" id="IPR016032">
    <property type="entry name" value="Sig_transdc_resp-reg_C-effctor"/>
</dbReference>
<dbReference type="SUPFAM" id="SSF46894">
    <property type="entry name" value="C-terminal effector domain of the bipartite response regulators"/>
    <property type="match status" value="1"/>
</dbReference>
<dbReference type="Gene3D" id="1.10.10.10">
    <property type="entry name" value="Winged helix-like DNA-binding domain superfamily/Winged helix DNA-binding domain"/>
    <property type="match status" value="1"/>
</dbReference>
<dbReference type="GO" id="GO:0004016">
    <property type="term" value="F:adenylate cyclase activity"/>
    <property type="evidence" value="ECO:0007669"/>
    <property type="project" value="TreeGrafter"/>
</dbReference>
<dbReference type="RefSeq" id="WP_090773392.1">
    <property type="nucleotide sequence ID" value="NZ_FNFB01000036.1"/>
</dbReference>
<evidence type="ECO:0000313" key="4">
    <source>
        <dbReference type="EMBL" id="SDM03080.1"/>
    </source>
</evidence>
<gene>
    <name evidence="4" type="ORF">SAMN05421874_13617</name>
</gene>
<dbReference type="SMART" id="SM00421">
    <property type="entry name" value="HTH_LUXR"/>
    <property type="match status" value="1"/>
</dbReference>
<keyword evidence="2" id="KW-0067">ATP-binding</keyword>
<protein>
    <submittedName>
        <fullName evidence="4">AAA ATPase domain-containing protein</fullName>
    </submittedName>
</protein>
<dbReference type="EMBL" id="FNFB01000036">
    <property type="protein sequence ID" value="SDM03080.1"/>
    <property type="molecule type" value="Genomic_DNA"/>
</dbReference>
<dbReference type="GO" id="GO:0006355">
    <property type="term" value="P:regulation of DNA-templated transcription"/>
    <property type="evidence" value="ECO:0007669"/>
    <property type="project" value="InterPro"/>
</dbReference>
<evidence type="ECO:0000256" key="2">
    <source>
        <dbReference type="ARBA" id="ARBA00022840"/>
    </source>
</evidence>
<dbReference type="InterPro" id="IPR011990">
    <property type="entry name" value="TPR-like_helical_dom_sf"/>
</dbReference>
<dbReference type="GO" id="GO:0003677">
    <property type="term" value="F:DNA binding"/>
    <property type="evidence" value="ECO:0007669"/>
    <property type="project" value="InterPro"/>
</dbReference>
<keyword evidence="1" id="KW-0547">Nucleotide-binding</keyword>
<dbReference type="PANTHER" id="PTHR16305">
    <property type="entry name" value="TESTICULAR SOLUBLE ADENYLYL CYCLASE"/>
    <property type="match status" value="1"/>
</dbReference>
<dbReference type="SUPFAM" id="SSF48452">
    <property type="entry name" value="TPR-like"/>
    <property type="match status" value="1"/>
</dbReference>
<dbReference type="Pfam" id="PF00196">
    <property type="entry name" value="GerE"/>
    <property type="match status" value="1"/>
</dbReference>
<dbReference type="GO" id="GO:0005737">
    <property type="term" value="C:cytoplasm"/>
    <property type="evidence" value="ECO:0007669"/>
    <property type="project" value="TreeGrafter"/>
</dbReference>
<dbReference type="OrthoDB" id="3178131at2"/>
<accession>A0A1G9PWE8</accession>
<dbReference type="InterPro" id="IPR036388">
    <property type="entry name" value="WH-like_DNA-bd_sf"/>
</dbReference>
<dbReference type="SUPFAM" id="SSF52540">
    <property type="entry name" value="P-loop containing nucleoside triphosphate hydrolases"/>
    <property type="match status" value="1"/>
</dbReference>
<dbReference type="Proteomes" id="UP000198683">
    <property type="component" value="Unassembled WGS sequence"/>
</dbReference>
<evidence type="ECO:0000256" key="1">
    <source>
        <dbReference type="ARBA" id="ARBA00022741"/>
    </source>
</evidence>
<proteinExistence type="predicted"/>
<sequence length="892" mass="92442">MDLVGRREALTAADEVLASGSGALVVEGPAGIGKSRLLKEAAGPARARGMAVAYGRATELDRVAPLSTLLRALGRLGEPPGGFDALGWAAEVVARAARAGPTAIVLDDAQWADELTCLALRHLIHEPAGAPVVWLLGRRPFPAQPAIDALVSDGARRVPLAPLGEDEAAEFCARLLGARPGPSVLNLARAAGGNPFLLEEALNGLRAEGRVVVSGGVATIEGAGPASSFGAPVERHLPAGFGAAVERRLRDLPAGTRRLLEAGAVLRRPFTVHEAAGVLGMPPGALLPDVRAAVRAQALVEDGDRLAFRHDLIREALYDGLPAAVRAALHREAAAVLRLEGSPAAELAEHLRHGARAGDVAAIRELRAAAEDMTAAAPSAAADLMLRALELARPAEPGTPAARERQGLAAGVVRLLASAGRLAEAREVADAPDAGLGPAEAAGVTLGLAEALKHAGDDHGVIRRTGRALERADVPVRERARLLAVRAHALMTAGEIDAADRAAAEAVAAGEPFAQVVGLQARSVVALTRGEPREALEHARRAVALADAAGGEAAHRHPRLWLGAALTALDRLEEAQEAYAVVGRESGRLGTAWSSPLLHRFLAGLLLALGRVDDAAAEAEAGLRVARRLDAPALSPALLGVLGRVALLRGDRAAARAYVDRGRDLAGDGPGLVAVELRWRRLLLGPPPAAVQDRSSGAPERAGDEPPWGGALAYLVGQEPWEAVRLRAVPGVRECLRDLARRNPGVASLVAAAAHAEGRLEEAVELYRTAPRPLGLAAALEEAGRHAEAREVYAACGLTGRPTSGFAGGSAGGGEAGGGGQRVDRWGWEALTGAELRVVRLVAQGMTNREVAAALFLSPHTVDSHLRHAFAKLGVNSRVELTRQVLAHDHPD</sequence>
<evidence type="ECO:0000259" key="3">
    <source>
        <dbReference type="PROSITE" id="PS50043"/>
    </source>
</evidence>
<organism evidence="4 5">
    <name type="scientific">Nonomuraea maritima</name>
    <dbReference type="NCBI Taxonomy" id="683260"/>
    <lineage>
        <taxon>Bacteria</taxon>
        <taxon>Bacillati</taxon>
        <taxon>Actinomycetota</taxon>
        <taxon>Actinomycetes</taxon>
        <taxon>Streptosporangiales</taxon>
        <taxon>Streptosporangiaceae</taxon>
        <taxon>Nonomuraea</taxon>
    </lineage>
</organism>
<dbReference type="PROSITE" id="PS00622">
    <property type="entry name" value="HTH_LUXR_1"/>
    <property type="match status" value="1"/>
</dbReference>
<dbReference type="PANTHER" id="PTHR16305:SF35">
    <property type="entry name" value="TRANSCRIPTIONAL ACTIVATOR DOMAIN"/>
    <property type="match status" value="1"/>
</dbReference>
<dbReference type="InterPro" id="IPR041664">
    <property type="entry name" value="AAA_16"/>
</dbReference>
<keyword evidence="5" id="KW-1185">Reference proteome</keyword>
<dbReference type="GO" id="GO:0005524">
    <property type="term" value="F:ATP binding"/>
    <property type="evidence" value="ECO:0007669"/>
    <property type="project" value="UniProtKB-KW"/>
</dbReference>
<dbReference type="Gene3D" id="1.25.40.10">
    <property type="entry name" value="Tetratricopeptide repeat domain"/>
    <property type="match status" value="2"/>
</dbReference>
<reference evidence="4 5" key="1">
    <citation type="submission" date="2016-10" db="EMBL/GenBank/DDBJ databases">
        <authorList>
            <person name="de Groot N.N."/>
        </authorList>
    </citation>
    <scope>NUCLEOTIDE SEQUENCE [LARGE SCALE GENOMIC DNA]</scope>
    <source>
        <strain evidence="4 5">CGMCC 4.5681</strain>
    </source>
</reference>
<dbReference type="CDD" id="cd06170">
    <property type="entry name" value="LuxR_C_like"/>
    <property type="match status" value="1"/>
</dbReference>
<feature type="domain" description="HTH luxR-type" evidence="3">
    <location>
        <begin position="824"/>
        <end position="889"/>
    </location>
</feature>